<reference evidence="3 4" key="1">
    <citation type="submission" date="2018-04" db="EMBL/GenBank/DDBJ databases">
        <title>WGS assembly of Panicum hallii var. hallii HAL2.</title>
        <authorList>
            <person name="Lovell J."/>
            <person name="Jenkins J."/>
            <person name="Lowry D."/>
            <person name="Mamidi S."/>
            <person name="Sreedasyam A."/>
            <person name="Weng X."/>
            <person name="Barry K."/>
            <person name="Bonette J."/>
            <person name="Campitelli B."/>
            <person name="Daum C."/>
            <person name="Gordon S."/>
            <person name="Gould B."/>
            <person name="Lipzen A."/>
            <person name="MacQueen A."/>
            <person name="Palacio-Mejia J."/>
            <person name="Plott C."/>
            <person name="Shakirov E."/>
            <person name="Shu S."/>
            <person name="Yoshinaga Y."/>
            <person name="Zane M."/>
            <person name="Rokhsar D."/>
            <person name="Grimwood J."/>
            <person name="Schmutz J."/>
            <person name="Juenger T."/>
        </authorList>
    </citation>
    <scope>NUCLEOTIDE SEQUENCE [LARGE SCALE GENOMIC DNA]</scope>
    <source>
        <strain evidence="4">cv. HAL2</strain>
    </source>
</reference>
<feature type="compositionally biased region" description="Polar residues" evidence="2">
    <location>
        <begin position="585"/>
        <end position="596"/>
    </location>
</feature>
<feature type="region of interest" description="Disordered" evidence="2">
    <location>
        <begin position="46"/>
        <end position="361"/>
    </location>
</feature>
<feature type="compositionally biased region" description="Polar residues" evidence="2">
    <location>
        <begin position="306"/>
        <end position="337"/>
    </location>
</feature>
<proteinExistence type="predicted"/>
<dbReference type="Proteomes" id="UP000244336">
    <property type="component" value="Chromosome 3"/>
</dbReference>
<feature type="compositionally biased region" description="Basic and acidic residues" evidence="2">
    <location>
        <begin position="541"/>
        <end position="564"/>
    </location>
</feature>
<evidence type="ECO:0000313" key="3">
    <source>
        <dbReference type="EMBL" id="PUZ66835.1"/>
    </source>
</evidence>
<keyword evidence="1" id="KW-0175">Coiled coil</keyword>
<dbReference type="PANTHER" id="PTHR33063">
    <property type="entry name" value="OS02G0583500 PROTEIN"/>
    <property type="match status" value="1"/>
</dbReference>
<dbReference type="AlphaFoldDB" id="A0A2T7EG90"/>
<gene>
    <name evidence="3" type="ORF">GQ55_3G372200</name>
</gene>
<evidence type="ECO:0000256" key="2">
    <source>
        <dbReference type="SAM" id="MobiDB-lite"/>
    </source>
</evidence>
<sequence>MKKTQYELERDERVREVQKLFASLGIPILAQDVRDVFSKKEKCMGKTIESDNEYDPSSDIDNQCDSDDDYDDDLNNEDNTEVRAMVPGTRPKKQKMAQMAAGNQLPSCSPTKFTRKQAARPTRGRPPPRDANQLPPCTPTRLTRQQAAMALPAGRPPPRDANQLPPCTPTRLTKQQAAMASPGGRPPPKDANQLPPCTPTRLTRQQAAMASPGGRPPPKDANQLPPCTPTRLTRQQVAMASPGGRPPPRERLRLPAKTASKANPKTNPISSASRLPSTSPPISTPSGNTEHSTPTPTPILAVFPQVTPTTSVNQSVPIETSPDVQSSRQSNDINDSNDQVDADSEGHTIEGEPVGDFVPAPRKEVRKKTIGLGLEKMIKRGNKLPIQVAEGKKRPDVPLQAAKLASETGVALRDKLPIYTSWKLYEKDGGPVEVQKVLDKVANRLDVDVKNDGSSKSACTDIIKKGVKQQRYHLKRKYFDESLTMEQLLAKEPPPKMKKEEWIELRPKYNNSDPDAVEFFGECMKSSKNGRTPLANEIYERMVAEKDREPEEGEEKKSPTKIVDETLNEISRSSTFLPNIGAPQPSKNAQSSSTAAQARIRAEFEASLQAEREEAARKREELQAQLQAQQDALEENQNLLRQTQEEVRGMTSRFEETNALLRAVPKLQKD</sequence>
<dbReference type="OrthoDB" id="686340at2759"/>
<feature type="compositionally biased region" description="Acidic residues" evidence="2">
    <location>
        <begin position="50"/>
        <end position="79"/>
    </location>
</feature>
<dbReference type="PANTHER" id="PTHR33063:SF16">
    <property type="entry name" value="OS02G0241300 PROTEIN"/>
    <property type="match status" value="1"/>
</dbReference>
<feature type="compositionally biased region" description="Polar residues" evidence="2">
    <location>
        <begin position="568"/>
        <end position="577"/>
    </location>
</feature>
<accession>A0A2T7EG90</accession>
<name>A0A2T7EG90_9POAL</name>
<evidence type="ECO:0000313" key="4">
    <source>
        <dbReference type="Proteomes" id="UP000244336"/>
    </source>
</evidence>
<feature type="region of interest" description="Disordered" evidence="2">
    <location>
        <begin position="541"/>
        <end position="598"/>
    </location>
</feature>
<feature type="compositionally biased region" description="Polar residues" evidence="2">
    <location>
        <begin position="260"/>
        <end position="275"/>
    </location>
</feature>
<feature type="coiled-coil region" evidence="1">
    <location>
        <begin position="601"/>
        <end position="653"/>
    </location>
</feature>
<protein>
    <submittedName>
        <fullName evidence="3">Uncharacterized protein</fullName>
    </submittedName>
</protein>
<evidence type="ECO:0000256" key="1">
    <source>
        <dbReference type="SAM" id="Coils"/>
    </source>
</evidence>
<keyword evidence="4" id="KW-1185">Reference proteome</keyword>
<dbReference type="EMBL" id="CM009751">
    <property type="protein sequence ID" value="PUZ66835.1"/>
    <property type="molecule type" value="Genomic_DNA"/>
</dbReference>
<organism evidence="3 4">
    <name type="scientific">Panicum hallii var. hallii</name>
    <dbReference type="NCBI Taxonomy" id="1504633"/>
    <lineage>
        <taxon>Eukaryota</taxon>
        <taxon>Viridiplantae</taxon>
        <taxon>Streptophyta</taxon>
        <taxon>Embryophyta</taxon>
        <taxon>Tracheophyta</taxon>
        <taxon>Spermatophyta</taxon>
        <taxon>Magnoliopsida</taxon>
        <taxon>Liliopsida</taxon>
        <taxon>Poales</taxon>
        <taxon>Poaceae</taxon>
        <taxon>PACMAD clade</taxon>
        <taxon>Panicoideae</taxon>
        <taxon>Panicodae</taxon>
        <taxon>Paniceae</taxon>
        <taxon>Panicinae</taxon>
        <taxon>Panicum</taxon>
        <taxon>Panicum sect. Panicum</taxon>
    </lineage>
</organism>
<dbReference type="Gramene" id="PUZ66835">
    <property type="protein sequence ID" value="PUZ66835"/>
    <property type="gene ID" value="GQ55_3G372200"/>
</dbReference>